<proteinExistence type="predicted"/>
<reference evidence="3 4" key="1">
    <citation type="submission" date="2016-03" db="EMBL/GenBank/DDBJ databases">
        <authorList>
            <person name="Ploux O."/>
        </authorList>
    </citation>
    <scope>NUCLEOTIDE SEQUENCE [LARGE SCALE GENOMIC DNA]</scope>
    <source>
        <strain evidence="3 4">UAMH 11012</strain>
    </source>
</reference>
<evidence type="ECO:0000313" key="4">
    <source>
        <dbReference type="Proteomes" id="UP000184330"/>
    </source>
</evidence>
<dbReference type="AlphaFoldDB" id="A0A1L7XVR8"/>
<evidence type="ECO:0000256" key="1">
    <source>
        <dbReference type="SAM" id="Coils"/>
    </source>
</evidence>
<accession>A0A1L7XVR8</accession>
<dbReference type="OrthoDB" id="10537585at2759"/>
<keyword evidence="4" id="KW-1185">Reference proteome</keyword>
<dbReference type="Proteomes" id="UP000184330">
    <property type="component" value="Unassembled WGS sequence"/>
</dbReference>
<feature type="region of interest" description="Disordered" evidence="2">
    <location>
        <begin position="259"/>
        <end position="299"/>
    </location>
</feature>
<evidence type="ECO:0000256" key="2">
    <source>
        <dbReference type="SAM" id="MobiDB-lite"/>
    </source>
</evidence>
<dbReference type="EMBL" id="FJOG01000065">
    <property type="protein sequence ID" value="CZR69090.1"/>
    <property type="molecule type" value="Genomic_DNA"/>
</dbReference>
<feature type="coiled-coil region" evidence="1">
    <location>
        <begin position="178"/>
        <end position="233"/>
    </location>
</feature>
<evidence type="ECO:0000313" key="3">
    <source>
        <dbReference type="EMBL" id="CZR69090.1"/>
    </source>
</evidence>
<sequence length="332" mass="38185">MADLVWLTTNNLQLSQQALAILLVKTRQLEIEYGPGAEDEELKKEYAYVIQLFREHGDINNKITKLTMRIYKRELLTEDPSYYGLPVHYDLEHAELASITFTLAALSTSIEDTSMLLREPDKYNPKVENLALQMELDTVTEENDGWKGGISGLEENYREQYLQARKFEIENREVLDYVEQLKLQLQEQDNKMSELEHSNALLMEGNTAAVELVESLETQLAKVREDTYELEIKYKKGQRLSAYRRENGKLTTELHDLHVAAGSSNRATRNPDDSAPQEPRDPPTTQPPLIPTLGSREMRRRTMIQMRRVQEFPLVQAEMQSPEDLGITGEKA</sequence>
<protein>
    <submittedName>
        <fullName evidence="3">Uncharacterized protein</fullName>
    </submittedName>
</protein>
<name>A0A1L7XVR8_9HELO</name>
<keyword evidence="1" id="KW-0175">Coiled coil</keyword>
<organism evidence="3 4">
    <name type="scientific">Phialocephala subalpina</name>
    <dbReference type="NCBI Taxonomy" id="576137"/>
    <lineage>
        <taxon>Eukaryota</taxon>
        <taxon>Fungi</taxon>
        <taxon>Dikarya</taxon>
        <taxon>Ascomycota</taxon>
        <taxon>Pezizomycotina</taxon>
        <taxon>Leotiomycetes</taxon>
        <taxon>Helotiales</taxon>
        <taxon>Mollisiaceae</taxon>
        <taxon>Phialocephala</taxon>
        <taxon>Phialocephala fortinii species complex</taxon>
    </lineage>
</organism>
<gene>
    <name evidence="3" type="ORF">PAC_18991</name>
</gene>